<dbReference type="InterPro" id="IPR042109">
    <property type="entry name" value="Adenylosuccinate_synth_dom1"/>
</dbReference>
<dbReference type="InterPro" id="IPR001114">
    <property type="entry name" value="Adenylosuccinate_synthetase"/>
</dbReference>
<feature type="active site" description="Proton donor" evidence="8">
    <location>
        <position position="43"/>
    </location>
</feature>
<dbReference type="GO" id="GO:0000287">
    <property type="term" value="F:magnesium ion binding"/>
    <property type="evidence" value="ECO:0007669"/>
    <property type="project" value="UniProtKB-UniRule"/>
</dbReference>
<evidence type="ECO:0000256" key="3">
    <source>
        <dbReference type="ARBA" id="ARBA00022723"/>
    </source>
</evidence>
<feature type="binding site" evidence="8">
    <location>
        <begin position="12"/>
        <end position="18"/>
    </location>
    <ligand>
        <name>GTP</name>
        <dbReference type="ChEBI" id="CHEBI:37565"/>
    </ligand>
</feature>
<reference evidence="11" key="1">
    <citation type="journal article" date="2014" name="Genome Biol. Evol.">
        <title>Pangenome evidence for extensive interdomain horizontal transfer affecting lineage core and shell genes in uncultured planktonic thaumarchaeota and euryarchaeota.</title>
        <authorList>
            <person name="Deschamps P."/>
            <person name="Zivanovic Y."/>
            <person name="Moreira D."/>
            <person name="Rodriguez-Valera F."/>
            <person name="Lopez-Garcia P."/>
        </authorList>
    </citation>
    <scope>NUCLEOTIDE SEQUENCE</scope>
</reference>
<evidence type="ECO:0000256" key="7">
    <source>
        <dbReference type="ARBA" id="ARBA00023134"/>
    </source>
</evidence>
<comment type="pathway">
    <text evidence="8 9">Purine metabolism; AMP biosynthesis via de novo pathway; AMP from IMP: step 1/2.</text>
</comment>
<feature type="binding site" description="in other chain" evidence="8">
    <location>
        <position position="252"/>
    </location>
    <ligand>
        <name>IMP</name>
        <dbReference type="ChEBI" id="CHEBI:58053"/>
        <note>ligand shared between dimeric partners</note>
    </ligand>
</feature>
<dbReference type="InterPro" id="IPR018220">
    <property type="entry name" value="Adenylosuccin_syn_GTP-bd"/>
</dbReference>
<feature type="binding site" description="in other chain" evidence="8">
    <location>
        <position position="175"/>
    </location>
    <ligand>
        <name>IMP</name>
        <dbReference type="ChEBI" id="CHEBI:58053"/>
        <note>ligand shared between dimeric partners</note>
    </ligand>
</feature>
<comment type="catalytic activity">
    <reaction evidence="8 9">
        <text>IMP + L-aspartate + GTP = N(6)-(1,2-dicarboxyethyl)-AMP + GDP + phosphate + 2 H(+)</text>
        <dbReference type="Rhea" id="RHEA:15753"/>
        <dbReference type="ChEBI" id="CHEBI:15378"/>
        <dbReference type="ChEBI" id="CHEBI:29991"/>
        <dbReference type="ChEBI" id="CHEBI:37565"/>
        <dbReference type="ChEBI" id="CHEBI:43474"/>
        <dbReference type="ChEBI" id="CHEBI:57567"/>
        <dbReference type="ChEBI" id="CHEBI:58053"/>
        <dbReference type="ChEBI" id="CHEBI:58189"/>
        <dbReference type="EC" id="6.3.4.4"/>
    </reaction>
</comment>
<dbReference type="GO" id="GO:0004019">
    <property type="term" value="F:adenylosuccinate synthase activity"/>
    <property type="evidence" value="ECO:0007669"/>
    <property type="project" value="UniProtKB-UniRule"/>
</dbReference>
<dbReference type="NCBIfam" id="NF003295">
    <property type="entry name" value="PRK04293.1"/>
    <property type="match status" value="1"/>
</dbReference>
<feature type="binding site" evidence="8">
    <location>
        <begin position="248"/>
        <end position="254"/>
    </location>
    <ligand>
        <name>substrate</name>
    </ligand>
</feature>
<dbReference type="InterPro" id="IPR042111">
    <property type="entry name" value="Adenylosuccinate_synth_dom3"/>
</dbReference>
<gene>
    <name evidence="8 11" type="primary">purA</name>
</gene>
<evidence type="ECO:0000256" key="2">
    <source>
        <dbReference type="ARBA" id="ARBA00022598"/>
    </source>
</evidence>
<feature type="binding site" description="in other chain" evidence="8">
    <location>
        <position position="123"/>
    </location>
    <ligand>
        <name>IMP</name>
        <dbReference type="ChEBI" id="CHEBI:58053"/>
        <note>ligand shared between dimeric partners</note>
    </ligand>
</feature>
<dbReference type="EMBL" id="KF900585">
    <property type="protein sequence ID" value="AIF00221.1"/>
    <property type="molecule type" value="Genomic_DNA"/>
</dbReference>
<feature type="active site" description="Proton acceptor" evidence="8">
    <location>
        <position position="13"/>
    </location>
</feature>
<evidence type="ECO:0000313" key="11">
    <source>
        <dbReference type="EMBL" id="AIF00221.1"/>
    </source>
</evidence>
<feature type="binding site" description="in other chain" evidence="8">
    <location>
        <begin position="13"/>
        <end position="16"/>
    </location>
    <ligand>
        <name>IMP</name>
        <dbReference type="ChEBI" id="CHEBI:58053"/>
        <note>ligand shared between dimeric partners</note>
    </ligand>
</feature>
<comment type="subunit">
    <text evidence="8">Homodimer.</text>
</comment>
<proteinExistence type="inferred from homology"/>
<dbReference type="UniPathway" id="UPA00075">
    <property type="reaction ID" value="UER00335"/>
</dbReference>
<feature type="binding site" evidence="8">
    <location>
        <begin position="42"/>
        <end position="44"/>
    </location>
    <ligand>
        <name>GTP</name>
        <dbReference type="ChEBI" id="CHEBI:37565"/>
    </ligand>
</feature>
<dbReference type="InterPro" id="IPR027417">
    <property type="entry name" value="P-loop_NTPase"/>
</dbReference>
<dbReference type="FunFam" id="3.40.440.10:FF:000007">
    <property type="entry name" value="Adenylosuccinate synthetase"/>
    <property type="match status" value="1"/>
</dbReference>
<comment type="similarity">
    <text evidence="8 9">Belongs to the adenylosuccinate synthetase family.</text>
</comment>
<keyword evidence="1 8" id="KW-0963">Cytoplasm</keyword>
<keyword evidence="5 8" id="KW-0658">Purine biosynthesis</keyword>
<comment type="cofactor">
    <cofactor evidence="8">
        <name>Mg(2+)</name>
        <dbReference type="ChEBI" id="CHEBI:18420"/>
    </cofactor>
    <text evidence="8">Binds 1 Mg(2+) ion per subunit.</text>
</comment>
<dbReference type="AlphaFoldDB" id="A0A075G865"/>
<feature type="binding site" evidence="8">
    <location>
        <position position="137"/>
    </location>
    <ligand>
        <name>IMP</name>
        <dbReference type="ChEBI" id="CHEBI:58053"/>
        <note>ligand shared between dimeric partners</note>
    </ligand>
</feature>
<evidence type="ECO:0000256" key="8">
    <source>
        <dbReference type="HAMAP-Rule" id="MF_00011"/>
    </source>
</evidence>
<name>A0A075G865_9ARCH</name>
<keyword evidence="4 8" id="KW-0547">Nucleotide-binding</keyword>
<sequence>MTSTVVVGGFFGDEGKGKIISYLAIKDDPKIIVRGGAGPNAGHTIMDGDKVYKVRMLPSGFLNKNAKVMIGPGVVINPEVLSNEIQDFGASGRVFIDKHCGVIEDSHLQRDSKGELKEKIGSTGSGTGPANSDRAMRVLKMAKDFDSLSSLIVDVPEEINSALSANQNVLVEGTQGTFLSLWHGTYPFVTSKDVTASGICADVGLGPTKVDEVIVVFKSYVTRVGTGPLAKELSLEEAEKKNWSEFGTVTGRQRRAADFDFDLARRAIMLNGATQISITKLDVLFTDCAGKTSFDELSEDAKSFIKNIENELNTPVTIIGTGPAINDVVDRRK</sequence>
<dbReference type="CDD" id="cd03108">
    <property type="entry name" value="AdSS"/>
    <property type="match status" value="1"/>
</dbReference>
<feature type="binding site" evidence="8">
    <location>
        <position position="13"/>
    </location>
    <ligand>
        <name>Mg(2+)</name>
        <dbReference type="ChEBI" id="CHEBI:18420"/>
    </ligand>
</feature>
<dbReference type="PANTHER" id="PTHR11846">
    <property type="entry name" value="ADENYLOSUCCINATE SYNTHETASE"/>
    <property type="match status" value="1"/>
</dbReference>
<feature type="binding site" description="in other chain" evidence="8">
    <location>
        <begin position="40"/>
        <end position="43"/>
    </location>
    <ligand>
        <name>IMP</name>
        <dbReference type="ChEBI" id="CHEBI:58053"/>
        <note>ligand shared between dimeric partners</note>
    </ligand>
</feature>
<evidence type="ECO:0000256" key="6">
    <source>
        <dbReference type="ARBA" id="ARBA00022842"/>
    </source>
</evidence>
<protein>
    <recommendedName>
        <fullName evidence="8 9">Adenylosuccinate synthetase</fullName>
        <shortName evidence="8">AMPSase</shortName>
        <shortName evidence="8">AdSS</shortName>
        <ecNumber evidence="8 9">6.3.4.4</ecNumber>
    </recommendedName>
    <alternativeName>
        <fullName evidence="8">IMP--aspartate ligase</fullName>
    </alternativeName>
</protein>
<dbReference type="Pfam" id="PF00709">
    <property type="entry name" value="Adenylsucc_synt"/>
    <property type="match status" value="2"/>
</dbReference>
<feature type="binding site" evidence="8">
    <location>
        <begin position="280"/>
        <end position="282"/>
    </location>
    <ligand>
        <name>GTP</name>
        <dbReference type="ChEBI" id="CHEBI:37565"/>
    </ligand>
</feature>
<feature type="binding site" evidence="8">
    <location>
        <position position="254"/>
    </location>
    <ligand>
        <name>GTP</name>
        <dbReference type="ChEBI" id="CHEBI:37565"/>
    </ligand>
</feature>
<dbReference type="GO" id="GO:0046040">
    <property type="term" value="P:IMP metabolic process"/>
    <property type="evidence" value="ECO:0007669"/>
    <property type="project" value="TreeGrafter"/>
</dbReference>
<keyword evidence="2 8" id="KW-0436">Ligase</keyword>
<keyword evidence="3 8" id="KW-0479">Metal-binding</keyword>
<dbReference type="FunFam" id="3.90.170.10:FF:000002">
    <property type="entry name" value="Adenylosuccinate synthetase"/>
    <property type="match status" value="1"/>
</dbReference>
<dbReference type="GO" id="GO:0005737">
    <property type="term" value="C:cytoplasm"/>
    <property type="evidence" value="ECO:0007669"/>
    <property type="project" value="UniProtKB-SubCell"/>
</dbReference>
<dbReference type="HAMAP" id="MF_00011">
    <property type="entry name" value="Adenylosucc_synth"/>
    <property type="match status" value="1"/>
</dbReference>
<dbReference type="GO" id="GO:0005525">
    <property type="term" value="F:GTP binding"/>
    <property type="evidence" value="ECO:0007669"/>
    <property type="project" value="UniProtKB-UniRule"/>
</dbReference>
<feature type="binding site" evidence="8">
    <location>
        <begin position="320"/>
        <end position="322"/>
    </location>
    <ligand>
        <name>GTP</name>
        <dbReference type="ChEBI" id="CHEBI:37565"/>
    </ligand>
</feature>
<organism evidence="11">
    <name type="scientific">uncultured marine thaumarchaeote KM3_12_F11</name>
    <dbReference type="NCBI Taxonomy" id="1455999"/>
    <lineage>
        <taxon>Archaea</taxon>
        <taxon>Nitrososphaerota</taxon>
        <taxon>environmental samples</taxon>
    </lineage>
</organism>
<dbReference type="PROSITE" id="PS01266">
    <property type="entry name" value="ADENYLOSUCCIN_SYN_1"/>
    <property type="match status" value="1"/>
</dbReference>
<evidence type="ECO:0000256" key="10">
    <source>
        <dbReference type="SAM" id="MobiDB-lite"/>
    </source>
</evidence>
<dbReference type="SUPFAM" id="SSF52540">
    <property type="entry name" value="P-loop containing nucleoside triphosphate hydrolases"/>
    <property type="match status" value="1"/>
</dbReference>
<comment type="subcellular location">
    <subcellularLocation>
        <location evidence="8">Cytoplasm</location>
    </subcellularLocation>
</comment>
<dbReference type="Gene3D" id="3.40.440.10">
    <property type="entry name" value="Adenylosuccinate Synthetase, subunit A, domain 1"/>
    <property type="match status" value="2"/>
</dbReference>
<feature type="region of interest" description="Disordered" evidence="10">
    <location>
        <begin position="113"/>
        <end position="132"/>
    </location>
</feature>
<evidence type="ECO:0000256" key="9">
    <source>
        <dbReference type="RuleBase" id="RU000520"/>
    </source>
</evidence>
<dbReference type="GO" id="GO:0044208">
    <property type="term" value="P:'de novo' AMP biosynthetic process"/>
    <property type="evidence" value="ECO:0007669"/>
    <property type="project" value="UniProtKB-UniRule"/>
</dbReference>
<comment type="function">
    <text evidence="8">Plays an important role in the de novo pathway of purine nucleotide biosynthesis. Catalyzes the first committed step in the biosynthesis of AMP from IMP.</text>
</comment>
<accession>A0A075G865</accession>
<dbReference type="EC" id="6.3.4.4" evidence="8 9"/>
<evidence type="ECO:0000256" key="4">
    <source>
        <dbReference type="ARBA" id="ARBA00022741"/>
    </source>
</evidence>
<dbReference type="FunFam" id="3.40.440.10:FF:000005">
    <property type="entry name" value="Adenylosuccinate synthetase"/>
    <property type="match status" value="1"/>
</dbReference>
<keyword evidence="6 8" id="KW-0460">Magnesium</keyword>
<feature type="binding site" description="in other chain" evidence="8">
    <location>
        <position position="190"/>
    </location>
    <ligand>
        <name>IMP</name>
        <dbReference type="ChEBI" id="CHEBI:58053"/>
        <note>ligand shared between dimeric partners</note>
    </ligand>
</feature>
<evidence type="ECO:0000256" key="1">
    <source>
        <dbReference type="ARBA" id="ARBA00022490"/>
    </source>
</evidence>
<dbReference type="Gene3D" id="1.10.300.10">
    <property type="entry name" value="Adenylosuccinate Synthetase, subunit A, domain 2"/>
    <property type="match status" value="2"/>
</dbReference>
<evidence type="ECO:0000256" key="5">
    <source>
        <dbReference type="ARBA" id="ARBA00022755"/>
    </source>
</evidence>
<feature type="binding site" evidence="8">
    <location>
        <position position="42"/>
    </location>
    <ligand>
        <name>Mg(2+)</name>
        <dbReference type="ChEBI" id="CHEBI:18420"/>
    </ligand>
</feature>
<dbReference type="InterPro" id="IPR042110">
    <property type="entry name" value="Adenylosuccinate_synth_dom2"/>
</dbReference>
<dbReference type="PANTHER" id="PTHR11846:SF0">
    <property type="entry name" value="ADENYLOSUCCINATE SYNTHETASE"/>
    <property type="match status" value="1"/>
</dbReference>
<dbReference type="SMART" id="SM00788">
    <property type="entry name" value="Adenylsucc_synt"/>
    <property type="match status" value="1"/>
</dbReference>
<dbReference type="Gene3D" id="3.90.170.10">
    <property type="entry name" value="Adenylosuccinate Synthetase, subunit A, domain 3"/>
    <property type="match status" value="2"/>
</dbReference>
<keyword evidence="7 8" id="KW-0342">GTP-binding</keyword>